<evidence type="ECO:0000256" key="21">
    <source>
        <dbReference type="ARBA" id="ARBA00033239"/>
    </source>
</evidence>
<evidence type="ECO:0000256" key="9">
    <source>
        <dbReference type="ARBA" id="ARBA00022723"/>
    </source>
</evidence>
<evidence type="ECO:0000256" key="23">
    <source>
        <dbReference type="RuleBase" id="RU362081"/>
    </source>
</evidence>
<organism evidence="25">
    <name type="scientific">Leucothrix mucor</name>
    <dbReference type="NCBI Taxonomy" id="45248"/>
    <lineage>
        <taxon>Bacteria</taxon>
        <taxon>Pseudomonadati</taxon>
        <taxon>Pseudomonadota</taxon>
        <taxon>Gammaproteobacteria</taxon>
        <taxon>Thiotrichales</taxon>
        <taxon>Thiotrichaceae</taxon>
        <taxon>Leucothrix</taxon>
    </lineage>
</organism>
<keyword evidence="15" id="KW-1278">Translocase</keyword>
<sequence length="489" mass="52217">MAEIRLSIAGMMCAGCVSSVDGALNNVTGVISAQVNLGERTATVEGNFKLEDVLAAVKKAGFQAQQLTSLADETAKENQELKAYHTLWWRVLIAGSLGFGLFISMLMGWLPNIIEGQTFWLIISAVTLLILIFVGGHFFRGAWTALKNRRGNMDSLVAMGTGTAWLYSTVIVLFPNAIPTIAHHVYFESAIIIIALVSLGAALETKARGRTSEAIKRLMGLQPDTARAIRGGEEIDIPINEVGLEETLRVRPGEKIPVDGNVIEGQSFVDESMLTGEPMPVDKHKGTPVFGGTLNTKGSFLMTATGIGRETALAHIIDLVRKAQSSKPAIGRLVDKIAAWFVPAVLIVAALAFTLWTLFGPEPQLAYAIVVAMTVMVIACPCALGLATPISIMVGVGRAAENGILIRNGEVLQQASHLTTVVLDKTGTLTEGNPQLTHIFPANNTSEEVVLSLAASLEMNSEHPLGIAIINKAKADHIDYQAATEFSSI</sequence>
<dbReference type="Gene3D" id="3.40.50.1000">
    <property type="entry name" value="HAD superfamily/HAD-like"/>
    <property type="match status" value="1"/>
</dbReference>
<evidence type="ECO:0000256" key="1">
    <source>
        <dbReference type="ARBA" id="ARBA00004651"/>
    </source>
</evidence>
<keyword evidence="19 23" id="KW-0472">Membrane</keyword>
<dbReference type="Pfam" id="PF00403">
    <property type="entry name" value="HMA"/>
    <property type="match status" value="1"/>
</dbReference>
<feature type="domain" description="HMA" evidence="24">
    <location>
        <begin position="2"/>
        <end position="65"/>
    </location>
</feature>
<dbReference type="Gene3D" id="3.40.1110.10">
    <property type="entry name" value="Calcium-transporting ATPase, cytoplasmic domain N"/>
    <property type="match status" value="1"/>
</dbReference>
<dbReference type="Proteomes" id="UP000885750">
    <property type="component" value="Unassembled WGS sequence"/>
</dbReference>
<dbReference type="GO" id="GO:0140581">
    <property type="term" value="F:P-type monovalent copper transporter activity"/>
    <property type="evidence" value="ECO:0007669"/>
    <property type="project" value="UniProtKB-EC"/>
</dbReference>
<dbReference type="SUPFAM" id="SSF81665">
    <property type="entry name" value="Calcium ATPase, transmembrane domain M"/>
    <property type="match status" value="1"/>
</dbReference>
<dbReference type="InterPro" id="IPR008250">
    <property type="entry name" value="ATPase_P-typ_transduc_dom_A_sf"/>
</dbReference>
<evidence type="ECO:0000256" key="20">
    <source>
        <dbReference type="ARBA" id="ARBA00029719"/>
    </source>
</evidence>
<reference evidence="25" key="1">
    <citation type="journal article" date="2020" name="mSystems">
        <title>Genome- and Community-Level Interaction Insights into Carbon Utilization and Element Cycling Functions of Hydrothermarchaeota in Hydrothermal Sediment.</title>
        <authorList>
            <person name="Zhou Z."/>
            <person name="Liu Y."/>
            <person name="Xu W."/>
            <person name="Pan J."/>
            <person name="Luo Z.H."/>
            <person name="Li M."/>
        </authorList>
    </citation>
    <scope>NUCLEOTIDE SEQUENCE [LARGE SCALE GENOMIC DNA]</scope>
    <source>
        <strain evidence="25">HyVt-493</strain>
    </source>
</reference>
<feature type="transmembrane region" description="Helical" evidence="23">
    <location>
        <begin position="337"/>
        <end position="359"/>
    </location>
</feature>
<keyword evidence="5" id="KW-0813">Transport</keyword>
<protein>
    <recommendedName>
        <fullName evidence="4">Copper-exporting P-type ATPase</fullName>
        <ecNumber evidence="3">7.2.2.8</ecNumber>
    </recommendedName>
    <alternativeName>
        <fullName evidence="20">Copper-exporting P-type ATPase A</fullName>
    </alternativeName>
    <alternativeName>
        <fullName evidence="21">Cu(+)-exporting ATPase</fullName>
    </alternativeName>
</protein>
<dbReference type="InterPro" id="IPR023214">
    <property type="entry name" value="HAD_sf"/>
</dbReference>
<evidence type="ECO:0000256" key="6">
    <source>
        <dbReference type="ARBA" id="ARBA00022475"/>
    </source>
</evidence>
<evidence type="ECO:0000259" key="24">
    <source>
        <dbReference type="PROSITE" id="PS50846"/>
    </source>
</evidence>
<dbReference type="PROSITE" id="PS00154">
    <property type="entry name" value="ATPASE_E1_E2"/>
    <property type="match status" value="1"/>
</dbReference>
<proteinExistence type="inferred from homology"/>
<evidence type="ECO:0000256" key="22">
    <source>
        <dbReference type="ARBA" id="ARBA00049289"/>
    </source>
</evidence>
<evidence type="ECO:0000256" key="11">
    <source>
        <dbReference type="ARBA" id="ARBA00022741"/>
    </source>
</evidence>
<dbReference type="InterPro" id="IPR017969">
    <property type="entry name" value="Heavy-metal-associated_CS"/>
</dbReference>
<dbReference type="SUPFAM" id="SSF81660">
    <property type="entry name" value="Metal cation-transporting ATPase, ATP-binding domain N"/>
    <property type="match status" value="1"/>
</dbReference>
<evidence type="ECO:0000256" key="5">
    <source>
        <dbReference type="ARBA" id="ARBA00022448"/>
    </source>
</evidence>
<dbReference type="Gene3D" id="3.30.70.100">
    <property type="match status" value="1"/>
</dbReference>
<dbReference type="AlphaFoldDB" id="A0A7V2SYL7"/>
<dbReference type="GO" id="GO:0055070">
    <property type="term" value="P:copper ion homeostasis"/>
    <property type="evidence" value="ECO:0007669"/>
    <property type="project" value="TreeGrafter"/>
</dbReference>
<dbReference type="Pfam" id="PF00702">
    <property type="entry name" value="Hydrolase"/>
    <property type="match status" value="1"/>
</dbReference>
<dbReference type="InterPro" id="IPR027256">
    <property type="entry name" value="P-typ_ATPase_IB"/>
</dbReference>
<comment type="caution">
    <text evidence="25">The sequence shown here is derived from an EMBL/GenBank/DDBJ whole genome shotgun (WGS) entry which is preliminary data.</text>
</comment>
<dbReference type="InterPro" id="IPR023298">
    <property type="entry name" value="ATPase_P-typ_TM_dom_sf"/>
</dbReference>
<evidence type="ECO:0000313" key="25">
    <source>
        <dbReference type="EMBL" id="HFC91814.1"/>
    </source>
</evidence>
<accession>A0A7V2SYL7</accession>
<dbReference type="SUPFAM" id="SSF55008">
    <property type="entry name" value="HMA, heavy metal-associated domain"/>
    <property type="match status" value="1"/>
</dbReference>
<feature type="non-terminal residue" evidence="25">
    <location>
        <position position="489"/>
    </location>
</feature>
<keyword evidence="13 23" id="KW-0067">ATP-binding</keyword>
<dbReference type="NCBIfam" id="TIGR01494">
    <property type="entry name" value="ATPase_P-type"/>
    <property type="match status" value="1"/>
</dbReference>
<evidence type="ECO:0000256" key="7">
    <source>
        <dbReference type="ARBA" id="ARBA00022553"/>
    </source>
</evidence>
<name>A0A7V2SYL7_LEUMU</name>
<dbReference type="EC" id="7.2.2.8" evidence="3"/>
<dbReference type="NCBIfam" id="TIGR01525">
    <property type="entry name" value="ATPase-IB_hvy"/>
    <property type="match status" value="1"/>
</dbReference>
<evidence type="ECO:0000256" key="10">
    <source>
        <dbReference type="ARBA" id="ARBA00022737"/>
    </source>
</evidence>
<dbReference type="SUPFAM" id="SSF81653">
    <property type="entry name" value="Calcium ATPase, transduction domain A"/>
    <property type="match status" value="1"/>
</dbReference>
<keyword evidence="14" id="KW-0460">Magnesium</keyword>
<keyword evidence="7" id="KW-0597">Phosphoprotein</keyword>
<dbReference type="InterPro" id="IPR001757">
    <property type="entry name" value="P_typ_ATPase"/>
</dbReference>
<dbReference type="EMBL" id="DRMS01000139">
    <property type="protein sequence ID" value="HFC91814.1"/>
    <property type="molecule type" value="Genomic_DNA"/>
</dbReference>
<evidence type="ECO:0000256" key="4">
    <source>
        <dbReference type="ARBA" id="ARBA00015102"/>
    </source>
</evidence>
<feature type="transmembrane region" description="Helical" evidence="23">
    <location>
        <begin position="184"/>
        <end position="203"/>
    </location>
</feature>
<feature type="transmembrane region" description="Helical" evidence="23">
    <location>
        <begin position="119"/>
        <end position="143"/>
    </location>
</feature>
<keyword evidence="11 23" id="KW-0547">Nucleotide-binding</keyword>
<dbReference type="GO" id="GO:0016887">
    <property type="term" value="F:ATP hydrolysis activity"/>
    <property type="evidence" value="ECO:0007669"/>
    <property type="project" value="InterPro"/>
</dbReference>
<evidence type="ECO:0000256" key="16">
    <source>
        <dbReference type="ARBA" id="ARBA00022989"/>
    </source>
</evidence>
<evidence type="ECO:0000256" key="3">
    <source>
        <dbReference type="ARBA" id="ARBA00012517"/>
    </source>
</evidence>
<keyword evidence="9 23" id="KW-0479">Metal-binding</keyword>
<feature type="transmembrane region" description="Helical" evidence="23">
    <location>
        <begin position="87"/>
        <end position="107"/>
    </location>
</feature>
<dbReference type="PRINTS" id="PR00943">
    <property type="entry name" value="CUATPASE"/>
</dbReference>
<dbReference type="CDD" id="cd00371">
    <property type="entry name" value="HMA"/>
    <property type="match status" value="1"/>
</dbReference>
<dbReference type="InterPro" id="IPR036163">
    <property type="entry name" value="HMA_dom_sf"/>
</dbReference>
<dbReference type="InterPro" id="IPR018303">
    <property type="entry name" value="ATPase_P-typ_P_site"/>
</dbReference>
<keyword evidence="10" id="KW-0677">Repeat</keyword>
<keyword evidence="8 23" id="KW-0812">Transmembrane</keyword>
<evidence type="ECO:0000256" key="14">
    <source>
        <dbReference type="ARBA" id="ARBA00022842"/>
    </source>
</evidence>
<keyword evidence="6 23" id="KW-1003">Cell membrane</keyword>
<evidence type="ECO:0000256" key="17">
    <source>
        <dbReference type="ARBA" id="ARBA00023008"/>
    </source>
</evidence>
<dbReference type="PANTHER" id="PTHR43520">
    <property type="entry name" value="ATP7, ISOFORM B"/>
    <property type="match status" value="1"/>
</dbReference>
<evidence type="ECO:0000256" key="15">
    <source>
        <dbReference type="ARBA" id="ARBA00022967"/>
    </source>
</evidence>
<dbReference type="PANTHER" id="PTHR43520:SF6">
    <property type="entry name" value="COPPER-EXPORTING P-TYPE ATPASE"/>
    <property type="match status" value="1"/>
</dbReference>
<evidence type="ECO:0000256" key="12">
    <source>
        <dbReference type="ARBA" id="ARBA00022796"/>
    </source>
</evidence>
<dbReference type="InterPro" id="IPR006121">
    <property type="entry name" value="HMA_dom"/>
</dbReference>
<comment type="subcellular location">
    <subcellularLocation>
        <location evidence="1">Cell membrane</location>
        <topology evidence="1">Multi-pass membrane protein</topology>
    </subcellularLocation>
</comment>
<evidence type="ECO:0000256" key="19">
    <source>
        <dbReference type="ARBA" id="ARBA00023136"/>
    </source>
</evidence>
<feature type="transmembrane region" description="Helical" evidence="23">
    <location>
        <begin position="365"/>
        <end position="388"/>
    </location>
</feature>
<dbReference type="PROSITE" id="PS01047">
    <property type="entry name" value="HMA_1"/>
    <property type="match status" value="1"/>
</dbReference>
<comment type="catalytic activity">
    <reaction evidence="22">
        <text>Cu(+)(in) + ATP + H2O = Cu(+)(out) + ADP + phosphate + H(+)</text>
        <dbReference type="Rhea" id="RHEA:25792"/>
        <dbReference type="ChEBI" id="CHEBI:15377"/>
        <dbReference type="ChEBI" id="CHEBI:15378"/>
        <dbReference type="ChEBI" id="CHEBI:30616"/>
        <dbReference type="ChEBI" id="CHEBI:43474"/>
        <dbReference type="ChEBI" id="CHEBI:49552"/>
        <dbReference type="ChEBI" id="CHEBI:456216"/>
        <dbReference type="EC" id="7.2.2.8"/>
    </reaction>
</comment>
<dbReference type="InterPro" id="IPR059000">
    <property type="entry name" value="ATPase_P-type_domA"/>
</dbReference>
<dbReference type="GO" id="GO:0005507">
    <property type="term" value="F:copper ion binding"/>
    <property type="evidence" value="ECO:0007669"/>
    <property type="project" value="TreeGrafter"/>
</dbReference>
<evidence type="ECO:0000256" key="13">
    <source>
        <dbReference type="ARBA" id="ARBA00022840"/>
    </source>
</evidence>
<keyword evidence="17" id="KW-0186">Copper</keyword>
<dbReference type="GO" id="GO:0005524">
    <property type="term" value="F:ATP binding"/>
    <property type="evidence" value="ECO:0007669"/>
    <property type="project" value="UniProtKB-UniRule"/>
</dbReference>
<dbReference type="PRINTS" id="PR00119">
    <property type="entry name" value="CATATPASE"/>
</dbReference>
<evidence type="ECO:0000256" key="8">
    <source>
        <dbReference type="ARBA" id="ARBA00022692"/>
    </source>
</evidence>
<gene>
    <name evidence="25" type="ORF">ENJ51_03285</name>
</gene>
<evidence type="ECO:0000256" key="18">
    <source>
        <dbReference type="ARBA" id="ARBA00023065"/>
    </source>
</evidence>
<dbReference type="PROSITE" id="PS50846">
    <property type="entry name" value="HMA_2"/>
    <property type="match status" value="1"/>
</dbReference>
<dbReference type="Gene3D" id="2.70.150.10">
    <property type="entry name" value="Calcium-transporting ATPase, cytoplasmic transduction domain A"/>
    <property type="match status" value="1"/>
</dbReference>
<keyword evidence="16 23" id="KW-1133">Transmembrane helix</keyword>
<dbReference type="InterPro" id="IPR023299">
    <property type="entry name" value="ATPase_P-typ_cyto_dom_N"/>
</dbReference>
<keyword evidence="12" id="KW-0187">Copper transport</keyword>
<dbReference type="Pfam" id="PF00122">
    <property type="entry name" value="E1-E2_ATPase"/>
    <property type="match status" value="1"/>
</dbReference>
<dbReference type="GO" id="GO:0005886">
    <property type="term" value="C:plasma membrane"/>
    <property type="evidence" value="ECO:0007669"/>
    <property type="project" value="UniProtKB-SubCell"/>
</dbReference>
<feature type="transmembrane region" description="Helical" evidence="23">
    <location>
        <begin position="155"/>
        <end position="178"/>
    </location>
</feature>
<comment type="similarity">
    <text evidence="2 23">Belongs to the cation transport ATPase (P-type) (TC 3.A.3) family. Type IB subfamily.</text>
</comment>
<evidence type="ECO:0000256" key="2">
    <source>
        <dbReference type="ARBA" id="ARBA00006024"/>
    </source>
</evidence>
<keyword evidence="18" id="KW-0406">Ion transport</keyword>
<dbReference type="GO" id="GO:0043682">
    <property type="term" value="F:P-type divalent copper transporter activity"/>
    <property type="evidence" value="ECO:0007669"/>
    <property type="project" value="TreeGrafter"/>
</dbReference>
<dbReference type="FunFam" id="2.70.150.10:FF:000002">
    <property type="entry name" value="Copper-transporting ATPase 1, putative"/>
    <property type="match status" value="1"/>
</dbReference>